<dbReference type="Gene3D" id="3.40.50.300">
    <property type="entry name" value="P-loop containing nucleotide triphosphate hydrolases"/>
    <property type="match status" value="1"/>
</dbReference>
<dbReference type="PANTHER" id="PTHR32182:SF0">
    <property type="entry name" value="DNA REPLICATION AND REPAIR PROTEIN RECF"/>
    <property type="match status" value="1"/>
</dbReference>
<sequence length="751" mass="87215">MLTKINKINDFGVFKNITSVATPEFKIFNLIYGWNYSGKTTLSRVFRCLEKGQLHPDYLSATFEFQGDPNTTYTHNFGLIPNIRVFNSDFIKENLKWDLDDFEPIFLLGAANIQLQAELKAKVEAYDQEGKDIHDAKKTRSERQAKINKSLTDKAREISSLLNLGRNFDRDKLKQVVESTIILETNFKLSENDFNKYKVQAISSEQKPLIGEIQIAISELQSLINKAQSTLRTQLLTSNKIEKLINNKELSDWVESGRSLHENKVNCEFCGNTLPPSLLSRLNEHFSEDYDNLKSDIQTQLQKLHQALITTIQIPAETAFYTDLVIELKEIKKSFEEELAFFNQTIHQVIFHLDKKKDKPFDKVELPSQLDNSLALKKSLIALNELINRNDKRTSEFTSEKNLAVQKLKEHFGALFEETEQYSKITTEIDKEEKNIQKRERDNQELAQNIRLIRSQLDDTVKGAVKINEHLKKFFGKDDIEIIPTPEKKFKLIRGTVPAKNLSEGEKTAIAFAYFIAKLEEQNNILSDTIIYIDDPVSSLDSNHLFNIYSFIKNTFYEIVIDPITKKGSHTVKCKQLFISTHNFDFHNLIVDWFSKTKTTMHSYFVVERHKNQHTDASSIKPNTNLLTAFNSEYNYLFYLLRNFQKNPVDTYEFLYHLPNIARRFVETFLNFKYQSHMNIDSSIYKLILDPVECERTRKFLHYHSHSLTTDKLIKYADLSECQDVITIIMNSIKTNDQTHYDSLEDAISNA</sequence>
<dbReference type="RefSeq" id="WP_379057617.1">
    <property type="nucleotide sequence ID" value="NZ_JBHTKB010000002.1"/>
</dbReference>
<evidence type="ECO:0000313" key="4">
    <source>
        <dbReference type="Proteomes" id="UP001597128"/>
    </source>
</evidence>
<dbReference type="SUPFAM" id="SSF52540">
    <property type="entry name" value="P-loop containing nucleoside triphosphate hydrolases"/>
    <property type="match status" value="1"/>
</dbReference>
<evidence type="ECO:0000313" key="3">
    <source>
        <dbReference type="EMBL" id="MFD0914072.1"/>
    </source>
</evidence>
<dbReference type="InterPro" id="IPR027417">
    <property type="entry name" value="P-loop_NTPase"/>
</dbReference>
<protein>
    <submittedName>
        <fullName evidence="3">AAA family ATPase</fullName>
    </submittedName>
</protein>
<keyword evidence="1" id="KW-0175">Coiled coil</keyword>
<organism evidence="3 4">
    <name type="scientific">Methylophilus luteus</name>
    <dbReference type="NCBI Taxonomy" id="640108"/>
    <lineage>
        <taxon>Bacteria</taxon>
        <taxon>Pseudomonadati</taxon>
        <taxon>Pseudomonadota</taxon>
        <taxon>Betaproteobacteria</taxon>
        <taxon>Nitrosomonadales</taxon>
        <taxon>Methylophilaceae</taxon>
        <taxon>Methylophilus</taxon>
    </lineage>
</organism>
<feature type="coiled-coil region" evidence="1">
    <location>
        <begin position="422"/>
        <end position="456"/>
    </location>
</feature>
<reference evidence="4" key="1">
    <citation type="journal article" date="2019" name="Int. J. Syst. Evol. Microbiol.">
        <title>The Global Catalogue of Microorganisms (GCM) 10K type strain sequencing project: providing services to taxonomists for standard genome sequencing and annotation.</title>
        <authorList>
            <consortium name="The Broad Institute Genomics Platform"/>
            <consortium name="The Broad Institute Genome Sequencing Center for Infectious Disease"/>
            <person name="Wu L."/>
            <person name="Ma J."/>
        </authorList>
    </citation>
    <scope>NUCLEOTIDE SEQUENCE [LARGE SCALE GENOMIC DNA]</scope>
    <source>
        <strain evidence="4">CCUG 58412</strain>
    </source>
</reference>
<proteinExistence type="predicted"/>
<dbReference type="InterPro" id="IPR026866">
    <property type="entry name" value="CR006_AAA"/>
</dbReference>
<keyword evidence="4" id="KW-1185">Reference proteome</keyword>
<evidence type="ECO:0000256" key="1">
    <source>
        <dbReference type="SAM" id="Coils"/>
    </source>
</evidence>
<dbReference type="EMBL" id="JBHTKB010000002">
    <property type="protein sequence ID" value="MFD0914072.1"/>
    <property type="molecule type" value="Genomic_DNA"/>
</dbReference>
<dbReference type="Proteomes" id="UP001597128">
    <property type="component" value="Unassembled WGS sequence"/>
</dbReference>
<dbReference type="PANTHER" id="PTHR32182">
    <property type="entry name" value="DNA REPLICATION AND REPAIR PROTEIN RECF"/>
    <property type="match status" value="1"/>
</dbReference>
<comment type="caution">
    <text evidence="3">The sequence shown here is derived from an EMBL/GenBank/DDBJ whole genome shotgun (WGS) entry which is preliminary data.</text>
</comment>
<evidence type="ECO:0000259" key="2">
    <source>
        <dbReference type="Pfam" id="PF13166"/>
    </source>
</evidence>
<gene>
    <name evidence="3" type="ORF">ACFQ1Z_10980</name>
</gene>
<name>A0ABW3F6K5_9PROT</name>
<dbReference type="Pfam" id="PF13166">
    <property type="entry name" value="AAA_13"/>
    <property type="match status" value="1"/>
</dbReference>
<accession>A0ABW3F6K5</accession>
<feature type="domain" description="Protein CR006 P-loop" evidence="2">
    <location>
        <begin position="11"/>
        <end position="729"/>
    </location>
</feature>